<evidence type="ECO:0000313" key="2">
    <source>
        <dbReference type="EMBL" id="GAA3181088.1"/>
    </source>
</evidence>
<sequence length="80" mass="8996">MVLLLETADVLERRARRTVDPAQVAVLIRRAHQRREEADALRERLAARGAALTRQQATAMSPHRPRLLRSPSPAARPETP</sequence>
<organism evidence="2 3">
    <name type="scientific">Blastococcus jejuensis</name>
    <dbReference type="NCBI Taxonomy" id="351224"/>
    <lineage>
        <taxon>Bacteria</taxon>
        <taxon>Bacillati</taxon>
        <taxon>Actinomycetota</taxon>
        <taxon>Actinomycetes</taxon>
        <taxon>Geodermatophilales</taxon>
        <taxon>Geodermatophilaceae</taxon>
        <taxon>Blastococcus</taxon>
    </lineage>
</organism>
<name>A0ABP6PJP6_9ACTN</name>
<comment type="caution">
    <text evidence="2">The sequence shown here is derived from an EMBL/GenBank/DDBJ whole genome shotgun (WGS) entry which is preliminary data.</text>
</comment>
<gene>
    <name evidence="2" type="ORF">GCM10010531_39110</name>
</gene>
<evidence type="ECO:0000256" key="1">
    <source>
        <dbReference type="SAM" id="MobiDB-lite"/>
    </source>
</evidence>
<dbReference type="Proteomes" id="UP001499924">
    <property type="component" value="Unassembled WGS sequence"/>
</dbReference>
<feature type="region of interest" description="Disordered" evidence="1">
    <location>
        <begin position="49"/>
        <end position="80"/>
    </location>
</feature>
<proteinExistence type="predicted"/>
<dbReference type="EMBL" id="BAAAVV010000013">
    <property type="protein sequence ID" value="GAA3181088.1"/>
    <property type="molecule type" value="Genomic_DNA"/>
</dbReference>
<keyword evidence="3" id="KW-1185">Reference proteome</keyword>
<feature type="compositionally biased region" description="Low complexity" evidence="1">
    <location>
        <begin position="49"/>
        <end position="59"/>
    </location>
</feature>
<protein>
    <submittedName>
        <fullName evidence="2">Uncharacterized protein</fullName>
    </submittedName>
</protein>
<accession>A0ABP6PJP6</accession>
<feature type="compositionally biased region" description="Low complexity" evidence="1">
    <location>
        <begin position="68"/>
        <end position="80"/>
    </location>
</feature>
<evidence type="ECO:0000313" key="3">
    <source>
        <dbReference type="Proteomes" id="UP001499924"/>
    </source>
</evidence>
<reference evidence="3" key="1">
    <citation type="journal article" date="2019" name="Int. J. Syst. Evol. Microbiol.">
        <title>The Global Catalogue of Microorganisms (GCM) 10K type strain sequencing project: providing services to taxonomists for standard genome sequencing and annotation.</title>
        <authorList>
            <consortium name="The Broad Institute Genomics Platform"/>
            <consortium name="The Broad Institute Genome Sequencing Center for Infectious Disease"/>
            <person name="Wu L."/>
            <person name="Ma J."/>
        </authorList>
    </citation>
    <scope>NUCLEOTIDE SEQUENCE [LARGE SCALE GENOMIC DNA]</scope>
    <source>
        <strain evidence="3">JCM 15614</strain>
    </source>
</reference>